<proteinExistence type="predicted"/>
<dbReference type="EMBL" id="AP005399">
    <property type="protein sequence ID" value="BAD19739.1"/>
    <property type="molecule type" value="Genomic_DNA"/>
</dbReference>
<evidence type="ECO:0000313" key="1">
    <source>
        <dbReference type="EMBL" id="BAD19739.1"/>
    </source>
</evidence>
<name>Q6K5E7_ORYSJ</name>
<organism evidence="1 2">
    <name type="scientific">Oryza sativa subsp. japonica</name>
    <name type="common">Rice</name>
    <dbReference type="NCBI Taxonomy" id="39947"/>
    <lineage>
        <taxon>Eukaryota</taxon>
        <taxon>Viridiplantae</taxon>
        <taxon>Streptophyta</taxon>
        <taxon>Embryophyta</taxon>
        <taxon>Tracheophyta</taxon>
        <taxon>Spermatophyta</taxon>
        <taxon>Magnoliopsida</taxon>
        <taxon>Liliopsida</taxon>
        <taxon>Poales</taxon>
        <taxon>Poaceae</taxon>
        <taxon>BOP clade</taxon>
        <taxon>Oryzoideae</taxon>
        <taxon>Oryzeae</taxon>
        <taxon>Oryzinae</taxon>
        <taxon>Oryza</taxon>
        <taxon>Oryza sativa</taxon>
    </lineage>
</organism>
<reference evidence="2" key="1">
    <citation type="journal article" date="2005" name="Nature">
        <title>The map-based sequence of the rice genome.</title>
        <authorList>
            <consortium name="International rice genome sequencing project (IRGSP)"/>
            <person name="Matsumoto T."/>
            <person name="Wu J."/>
            <person name="Kanamori H."/>
            <person name="Katayose Y."/>
            <person name="Fujisawa M."/>
            <person name="Namiki N."/>
            <person name="Mizuno H."/>
            <person name="Yamamoto K."/>
            <person name="Antonio B.A."/>
            <person name="Baba T."/>
            <person name="Sakata K."/>
            <person name="Nagamura Y."/>
            <person name="Aoki H."/>
            <person name="Arikawa K."/>
            <person name="Arita K."/>
            <person name="Bito T."/>
            <person name="Chiden Y."/>
            <person name="Fujitsuka N."/>
            <person name="Fukunaka R."/>
            <person name="Hamada M."/>
            <person name="Harada C."/>
            <person name="Hayashi A."/>
            <person name="Hijishita S."/>
            <person name="Honda M."/>
            <person name="Hosokawa S."/>
            <person name="Ichikawa Y."/>
            <person name="Idonuma A."/>
            <person name="Iijima M."/>
            <person name="Ikeda M."/>
            <person name="Ikeno M."/>
            <person name="Ito K."/>
            <person name="Ito S."/>
            <person name="Ito T."/>
            <person name="Ito Y."/>
            <person name="Ito Y."/>
            <person name="Iwabuchi A."/>
            <person name="Kamiya K."/>
            <person name="Karasawa W."/>
            <person name="Kurita K."/>
            <person name="Katagiri S."/>
            <person name="Kikuta A."/>
            <person name="Kobayashi H."/>
            <person name="Kobayashi N."/>
            <person name="Machita K."/>
            <person name="Maehara T."/>
            <person name="Masukawa M."/>
            <person name="Mizubayashi T."/>
            <person name="Mukai Y."/>
            <person name="Nagasaki H."/>
            <person name="Nagata Y."/>
            <person name="Naito S."/>
            <person name="Nakashima M."/>
            <person name="Nakama Y."/>
            <person name="Nakamichi Y."/>
            <person name="Nakamura M."/>
            <person name="Meguro A."/>
            <person name="Negishi M."/>
            <person name="Ohta I."/>
            <person name="Ohta T."/>
            <person name="Okamoto M."/>
            <person name="Ono N."/>
            <person name="Saji S."/>
            <person name="Sakaguchi M."/>
            <person name="Sakai K."/>
            <person name="Shibata M."/>
            <person name="Shimokawa T."/>
            <person name="Song J."/>
            <person name="Takazaki Y."/>
            <person name="Terasawa K."/>
            <person name="Tsugane M."/>
            <person name="Tsuji K."/>
            <person name="Ueda S."/>
            <person name="Waki K."/>
            <person name="Yamagata H."/>
            <person name="Yamamoto M."/>
            <person name="Yamamoto S."/>
            <person name="Yamane H."/>
            <person name="Yoshiki S."/>
            <person name="Yoshihara R."/>
            <person name="Yukawa K."/>
            <person name="Zhong H."/>
            <person name="Yano M."/>
            <person name="Yuan Q."/>
            <person name="Ouyang S."/>
            <person name="Liu J."/>
            <person name="Jones K.M."/>
            <person name="Gansberger K."/>
            <person name="Moffat K."/>
            <person name="Hill J."/>
            <person name="Bera J."/>
            <person name="Fadrosh D."/>
            <person name="Jin S."/>
            <person name="Johri S."/>
            <person name="Kim M."/>
            <person name="Overton L."/>
            <person name="Reardon M."/>
            <person name="Tsitrin T."/>
            <person name="Vuong H."/>
            <person name="Weaver B."/>
            <person name="Ciecko A."/>
            <person name="Tallon L."/>
            <person name="Jackson J."/>
            <person name="Pai G."/>
            <person name="Aken S.V."/>
            <person name="Utterback T."/>
            <person name="Reidmuller S."/>
            <person name="Feldblyum T."/>
            <person name="Hsiao J."/>
            <person name="Zismann V."/>
            <person name="Iobst S."/>
            <person name="de Vazeille A.R."/>
            <person name="Buell C.R."/>
            <person name="Ying K."/>
            <person name="Li Y."/>
            <person name="Lu T."/>
            <person name="Huang Y."/>
            <person name="Zhao Q."/>
            <person name="Feng Q."/>
            <person name="Zhang L."/>
            <person name="Zhu J."/>
            <person name="Weng Q."/>
            <person name="Mu J."/>
            <person name="Lu Y."/>
            <person name="Fan D."/>
            <person name="Liu Y."/>
            <person name="Guan J."/>
            <person name="Zhang Y."/>
            <person name="Yu S."/>
            <person name="Liu X."/>
            <person name="Zhang Y."/>
            <person name="Hong G."/>
            <person name="Han B."/>
            <person name="Choisne N."/>
            <person name="Demange N."/>
            <person name="Orjeda G."/>
            <person name="Samain S."/>
            <person name="Cattolico L."/>
            <person name="Pelletier E."/>
            <person name="Couloux A."/>
            <person name="Segurens B."/>
            <person name="Wincker P."/>
            <person name="D'Hont A."/>
            <person name="Scarpelli C."/>
            <person name="Weissenbach J."/>
            <person name="Salanoubat M."/>
            <person name="Quetier F."/>
            <person name="Yu Y."/>
            <person name="Kim H.R."/>
            <person name="Rambo T."/>
            <person name="Currie J."/>
            <person name="Collura K."/>
            <person name="Luo M."/>
            <person name="Yang T."/>
            <person name="Ammiraju J.S.S."/>
            <person name="Engler F."/>
            <person name="Soderlund C."/>
            <person name="Wing R.A."/>
            <person name="Palmer L.E."/>
            <person name="de la Bastide M."/>
            <person name="Spiegel L."/>
            <person name="Nascimento L."/>
            <person name="Zutavern T."/>
            <person name="O'Shaughnessy A."/>
            <person name="Dike S."/>
            <person name="Dedhia N."/>
            <person name="Preston R."/>
            <person name="Balija V."/>
            <person name="McCombie W.R."/>
            <person name="Chow T."/>
            <person name="Chen H."/>
            <person name="Chung M."/>
            <person name="Chen C."/>
            <person name="Shaw J."/>
            <person name="Wu H."/>
            <person name="Hsiao K."/>
            <person name="Chao Y."/>
            <person name="Chu M."/>
            <person name="Cheng C."/>
            <person name="Hour A."/>
            <person name="Lee P."/>
            <person name="Lin S."/>
            <person name="Lin Y."/>
            <person name="Liou J."/>
            <person name="Liu S."/>
            <person name="Hsing Y."/>
            <person name="Raghuvanshi S."/>
            <person name="Mohanty A."/>
            <person name="Bharti A.K."/>
            <person name="Gaur A."/>
            <person name="Gupta V."/>
            <person name="Kumar D."/>
            <person name="Ravi V."/>
            <person name="Vij S."/>
            <person name="Kapur A."/>
            <person name="Khurana P."/>
            <person name="Khurana P."/>
            <person name="Khurana J.P."/>
            <person name="Tyagi A.K."/>
            <person name="Gaikwad K."/>
            <person name="Singh A."/>
            <person name="Dalal V."/>
            <person name="Srivastava S."/>
            <person name="Dixit A."/>
            <person name="Pal A.K."/>
            <person name="Ghazi I.A."/>
            <person name="Yadav M."/>
            <person name="Pandit A."/>
            <person name="Bhargava A."/>
            <person name="Sureshbabu K."/>
            <person name="Batra K."/>
            <person name="Sharma T.R."/>
            <person name="Mohapatra T."/>
            <person name="Singh N.K."/>
            <person name="Messing J."/>
            <person name="Nelson A.B."/>
            <person name="Fuks G."/>
            <person name="Kavchok S."/>
            <person name="Keizer G."/>
            <person name="Linton E."/>
            <person name="Llaca V."/>
            <person name="Song R."/>
            <person name="Tanyolac B."/>
            <person name="Young S."/>
            <person name="Ho-Il K."/>
            <person name="Hahn J.H."/>
            <person name="Sangsakoo G."/>
            <person name="Vanavichit A."/>
            <person name="de Mattos Luiz.A.T."/>
            <person name="Zimmer P.D."/>
            <person name="Malone G."/>
            <person name="Dellagostin O."/>
            <person name="de Oliveira A.C."/>
            <person name="Bevan M."/>
            <person name="Bancroft I."/>
            <person name="Minx P."/>
            <person name="Cordum H."/>
            <person name="Wilson R."/>
            <person name="Cheng Z."/>
            <person name="Jin W."/>
            <person name="Jiang J."/>
            <person name="Leong S.A."/>
            <person name="Iwama H."/>
            <person name="Gojobori T."/>
            <person name="Itoh T."/>
            <person name="Niimura Y."/>
            <person name="Fujii Y."/>
            <person name="Habara T."/>
            <person name="Sakai H."/>
            <person name="Sato Y."/>
            <person name="Wilson G."/>
            <person name="Kumar K."/>
            <person name="McCouch S."/>
            <person name="Juretic N."/>
            <person name="Hoen D."/>
            <person name="Wright S."/>
            <person name="Bruskiewich R."/>
            <person name="Bureau T."/>
            <person name="Miyao A."/>
            <person name="Hirochika H."/>
            <person name="Nishikawa T."/>
            <person name="Kadowaki K."/>
            <person name="Sugiura M."/>
            <person name="Burr B."/>
            <person name="Sasaki T."/>
        </authorList>
    </citation>
    <scope>NUCLEOTIDE SEQUENCE [LARGE SCALE GENOMIC DNA]</scope>
    <source>
        <strain evidence="2">cv. Nipponbare</strain>
    </source>
</reference>
<accession>Q6K5E7</accession>
<gene>
    <name evidence="1" type="primary">P0676H02.6</name>
</gene>
<evidence type="ECO:0000313" key="2">
    <source>
        <dbReference type="Proteomes" id="UP000000763"/>
    </source>
</evidence>
<dbReference type="AlphaFoldDB" id="Q6K5E7"/>
<sequence length="58" mass="6319">MGQQQAQGSKGAGVLVWLRRPTATCSDQRLHLGRWPTGICASCKGRNQQRALGQILKT</sequence>
<reference evidence="2" key="2">
    <citation type="journal article" date="2008" name="Nucleic Acids Res.">
        <title>The rice annotation project database (RAP-DB): 2008 update.</title>
        <authorList>
            <consortium name="The rice annotation project (RAP)"/>
        </authorList>
    </citation>
    <scope>GENOME REANNOTATION</scope>
    <source>
        <strain evidence="2">cv. Nipponbare</strain>
    </source>
</reference>
<dbReference type="Proteomes" id="UP000000763">
    <property type="component" value="Chromosome 9"/>
</dbReference>
<protein>
    <submittedName>
        <fullName evidence="1">Uncharacterized protein</fullName>
    </submittedName>
</protein>